<accession>A0A3N4KMT0</accession>
<feature type="compositionally biased region" description="Basic residues" evidence="1">
    <location>
        <begin position="88"/>
        <end position="103"/>
    </location>
</feature>
<organism evidence="2 3">
    <name type="scientific">Morchella conica CCBAS932</name>
    <dbReference type="NCBI Taxonomy" id="1392247"/>
    <lineage>
        <taxon>Eukaryota</taxon>
        <taxon>Fungi</taxon>
        <taxon>Dikarya</taxon>
        <taxon>Ascomycota</taxon>
        <taxon>Pezizomycotina</taxon>
        <taxon>Pezizomycetes</taxon>
        <taxon>Pezizales</taxon>
        <taxon>Morchellaceae</taxon>
        <taxon>Morchella</taxon>
    </lineage>
</organism>
<gene>
    <name evidence="2" type="ORF">P167DRAFT_606059</name>
</gene>
<keyword evidence="3" id="KW-1185">Reference proteome</keyword>
<name>A0A3N4KMT0_9PEZI</name>
<protein>
    <submittedName>
        <fullName evidence="2">Uncharacterized protein</fullName>
    </submittedName>
</protein>
<dbReference type="AlphaFoldDB" id="A0A3N4KMT0"/>
<proteinExistence type="predicted"/>
<evidence type="ECO:0000256" key="1">
    <source>
        <dbReference type="SAM" id="MobiDB-lite"/>
    </source>
</evidence>
<feature type="region of interest" description="Disordered" evidence="1">
    <location>
        <begin position="1"/>
        <end position="41"/>
    </location>
</feature>
<sequence length="174" mass="19346">MHMRQEGARTPMCDRLRPAQRSDSADRLPTAANAGPPAAGHNLYTKLDVVNAPDRIRMAADHAYRQNGLHLLPRSPVPVERSCRRFGLKSAPRHVPTHARRWGPHSPPPPPPPLPHAFCRVLADDCIVWADSLARRDGDAGRFDEATVHLARSRDLRPRIWLQTPPPIASSRAS</sequence>
<reference evidence="2 3" key="1">
    <citation type="journal article" date="2018" name="Nat. Ecol. Evol.">
        <title>Pezizomycetes genomes reveal the molecular basis of ectomycorrhizal truffle lifestyle.</title>
        <authorList>
            <person name="Murat C."/>
            <person name="Payen T."/>
            <person name="Noel B."/>
            <person name="Kuo A."/>
            <person name="Morin E."/>
            <person name="Chen J."/>
            <person name="Kohler A."/>
            <person name="Krizsan K."/>
            <person name="Balestrini R."/>
            <person name="Da Silva C."/>
            <person name="Montanini B."/>
            <person name="Hainaut M."/>
            <person name="Levati E."/>
            <person name="Barry K.W."/>
            <person name="Belfiori B."/>
            <person name="Cichocki N."/>
            <person name="Clum A."/>
            <person name="Dockter R.B."/>
            <person name="Fauchery L."/>
            <person name="Guy J."/>
            <person name="Iotti M."/>
            <person name="Le Tacon F."/>
            <person name="Lindquist E.A."/>
            <person name="Lipzen A."/>
            <person name="Malagnac F."/>
            <person name="Mello A."/>
            <person name="Molinier V."/>
            <person name="Miyauchi S."/>
            <person name="Poulain J."/>
            <person name="Riccioni C."/>
            <person name="Rubini A."/>
            <person name="Sitrit Y."/>
            <person name="Splivallo R."/>
            <person name="Traeger S."/>
            <person name="Wang M."/>
            <person name="Zifcakova L."/>
            <person name="Wipf D."/>
            <person name="Zambonelli A."/>
            <person name="Paolocci F."/>
            <person name="Nowrousian M."/>
            <person name="Ottonello S."/>
            <person name="Baldrian P."/>
            <person name="Spatafora J.W."/>
            <person name="Henrissat B."/>
            <person name="Nagy L.G."/>
            <person name="Aury J.M."/>
            <person name="Wincker P."/>
            <person name="Grigoriev I.V."/>
            <person name="Bonfante P."/>
            <person name="Martin F.M."/>
        </authorList>
    </citation>
    <scope>NUCLEOTIDE SEQUENCE [LARGE SCALE GENOMIC DNA]</scope>
    <source>
        <strain evidence="2 3">CCBAS932</strain>
    </source>
</reference>
<evidence type="ECO:0000313" key="2">
    <source>
        <dbReference type="EMBL" id="RPB11903.1"/>
    </source>
</evidence>
<dbReference type="InParanoid" id="A0A3N4KMT0"/>
<dbReference type="Proteomes" id="UP000277580">
    <property type="component" value="Unassembled WGS sequence"/>
</dbReference>
<dbReference type="EMBL" id="ML119132">
    <property type="protein sequence ID" value="RPB11903.1"/>
    <property type="molecule type" value="Genomic_DNA"/>
</dbReference>
<evidence type="ECO:0000313" key="3">
    <source>
        <dbReference type="Proteomes" id="UP000277580"/>
    </source>
</evidence>
<feature type="compositionally biased region" description="Basic and acidic residues" evidence="1">
    <location>
        <begin position="1"/>
        <end position="17"/>
    </location>
</feature>
<feature type="compositionally biased region" description="Low complexity" evidence="1">
    <location>
        <begin position="31"/>
        <end position="41"/>
    </location>
</feature>
<feature type="region of interest" description="Disordered" evidence="1">
    <location>
        <begin position="88"/>
        <end position="109"/>
    </location>
</feature>